<dbReference type="AlphaFoldDB" id="A0A1M5RDF4"/>
<protein>
    <submittedName>
        <fullName evidence="1">Tryptophan halogenase</fullName>
    </submittedName>
</protein>
<dbReference type="STRING" id="634436.SAMN05216361_4142"/>
<evidence type="ECO:0000313" key="1">
    <source>
        <dbReference type="EMBL" id="SHH24334.1"/>
    </source>
</evidence>
<keyword evidence="2" id="KW-1185">Reference proteome</keyword>
<dbReference type="Pfam" id="PF04820">
    <property type="entry name" value="Trp_halogenase"/>
    <property type="match status" value="2"/>
</dbReference>
<gene>
    <name evidence="1" type="ORF">SAMN05216361_4142</name>
</gene>
<organism evidence="1 2">
    <name type="scientific">Marisediminitalea aggregata</name>
    <dbReference type="NCBI Taxonomy" id="634436"/>
    <lineage>
        <taxon>Bacteria</taxon>
        <taxon>Pseudomonadati</taxon>
        <taxon>Pseudomonadota</taxon>
        <taxon>Gammaproteobacteria</taxon>
        <taxon>Alteromonadales</taxon>
        <taxon>Alteromonadaceae</taxon>
        <taxon>Marisediminitalea</taxon>
    </lineage>
</organism>
<dbReference type="Gene3D" id="3.50.50.60">
    <property type="entry name" value="FAD/NAD(P)-binding domain"/>
    <property type="match status" value="2"/>
</dbReference>
<dbReference type="InterPro" id="IPR006905">
    <property type="entry name" value="Flavin_halogenase"/>
</dbReference>
<dbReference type="SUPFAM" id="SSF51905">
    <property type="entry name" value="FAD/NAD(P)-binding domain"/>
    <property type="match status" value="1"/>
</dbReference>
<accession>A0A1M5RDF4</accession>
<name>A0A1M5RDF4_9ALTE</name>
<proteinExistence type="predicted"/>
<evidence type="ECO:0000313" key="2">
    <source>
        <dbReference type="Proteomes" id="UP000184520"/>
    </source>
</evidence>
<dbReference type="EMBL" id="FQWD01000007">
    <property type="protein sequence ID" value="SHH24334.1"/>
    <property type="molecule type" value="Genomic_DNA"/>
</dbReference>
<sequence>MSKLFQRDLFETPTNTHGRALKSIWVVGDDVHGLSTAVAFATALKPFGIKVGVVSLTTATAKQASLHSCNGHLFEFHRRYQIPERAFMQSQGVAFFTAMSLATASRPNEPVWLANDTWLPLFNGIELHQVKRWLSDVAPVETSFAAAAAKAGKTVFPSGQQGTLGNSFELGAVVDTKAYCAFLTQHAVERGVTFVTSEDIAFEQCPHSGDITTLVLSNNQRIQCDWVVDATGPQARVIGQALKRPFESWHAYSPISLLGETTEQSASNTPGIAVSVNYTGYQQVQYLGGKKRTATFAVVRSGVGESEAGFREPVSNNCLAVGPAAYHIDVPGMSSLHITHRIIERFLNVVPCLPAPVTWGRAFNRSTKQDCEHLRDFGCLLLSAMATRQQETGKPWQVLPKLSDSLDQALTLFNESARCTVPPDAMIHRQRWLDALALASSNEQAFEPLLNAVSQTSGQQFLQRIATQIQSLVSQC</sequence>
<dbReference type="InterPro" id="IPR036188">
    <property type="entry name" value="FAD/NAD-bd_sf"/>
</dbReference>
<dbReference type="RefSeq" id="WP_073325075.1">
    <property type="nucleotide sequence ID" value="NZ_FQWD01000007.1"/>
</dbReference>
<reference evidence="2" key="1">
    <citation type="submission" date="2016-11" db="EMBL/GenBank/DDBJ databases">
        <authorList>
            <person name="Varghese N."/>
            <person name="Submissions S."/>
        </authorList>
    </citation>
    <scope>NUCLEOTIDE SEQUENCE [LARGE SCALE GENOMIC DNA]</scope>
    <source>
        <strain evidence="2">CGMCC 1.8995</strain>
    </source>
</reference>
<dbReference type="OrthoDB" id="6376765at2"/>
<dbReference type="GO" id="GO:0004497">
    <property type="term" value="F:monooxygenase activity"/>
    <property type="evidence" value="ECO:0007669"/>
    <property type="project" value="InterPro"/>
</dbReference>
<dbReference type="Proteomes" id="UP000184520">
    <property type="component" value="Unassembled WGS sequence"/>
</dbReference>